<protein>
    <recommendedName>
        <fullName evidence="6">Stage 0 sporulation protein A homolog</fullName>
    </recommendedName>
</protein>
<keyword evidence="1" id="KW-0597">Phosphoprotein</keyword>
<dbReference type="SMART" id="SM00448">
    <property type="entry name" value="REC"/>
    <property type="match status" value="1"/>
</dbReference>
<evidence type="ECO:0000259" key="3">
    <source>
        <dbReference type="PROSITE" id="PS50930"/>
    </source>
</evidence>
<dbReference type="Pfam" id="PF04397">
    <property type="entry name" value="LytTR"/>
    <property type="match status" value="1"/>
</dbReference>
<evidence type="ECO:0000313" key="4">
    <source>
        <dbReference type="EMBL" id="VBB07706.1"/>
    </source>
</evidence>
<dbReference type="InterPro" id="IPR011006">
    <property type="entry name" value="CheY-like_superfamily"/>
</dbReference>
<dbReference type="InterPro" id="IPR046947">
    <property type="entry name" value="LytR-like"/>
</dbReference>
<gene>
    <name evidence="4" type="ORF">LUCI_2971</name>
</gene>
<dbReference type="InterPro" id="IPR007492">
    <property type="entry name" value="LytTR_DNA-bd_dom"/>
</dbReference>
<feature type="modified residue" description="4-aspartylphosphate" evidence="1">
    <location>
        <position position="54"/>
    </location>
</feature>
<sequence>MFNVITADDQEGMRLLLRKALYTIKDVVILGEAENADQAVEMVTLRRPHAVFLDIEMGEKNGFDAAKQIIDINPKCMIVFVTAFQQYMPQAFELYAFDYLVKPFKMDRLKETVNRMQHIQANEQEYAQIQGEIRDEVLIKDKEGLAIVHTKDIILIQREDRTTTIITEQGKYHTTETLSEIEAKLPETQFIRSHKSYIIQISKIYRIAMYGRWTYIVKLRGIKEDALLTKEKATLLEQKFKMKIGI</sequence>
<evidence type="ECO:0000256" key="1">
    <source>
        <dbReference type="PROSITE-ProRule" id="PRU00169"/>
    </source>
</evidence>
<organism evidence="4 5">
    <name type="scientific">Lucifera butyrica</name>
    <dbReference type="NCBI Taxonomy" id="1351585"/>
    <lineage>
        <taxon>Bacteria</taxon>
        <taxon>Bacillati</taxon>
        <taxon>Bacillota</taxon>
        <taxon>Negativicutes</taxon>
        <taxon>Veillonellales</taxon>
        <taxon>Veillonellaceae</taxon>
        <taxon>Lucifera</taxon>
    </lineage>
</organism>
<dbReference type="AlphaFoldDB" id="A0A498R4T6"/>
<dbReference type="RefSeq" id="WP_122628639.1">
    <property type="nucleotide sequence ID" value="NZ_UPPP01000079.1"/>
</dbReference>
<feature type="domain" description="HTH LytTR-type" evidence="3">
    <location>
        <begin position="137"/>
        <end position="242"/>
    </location>
</feature>
<dbReference type="GO" id="GO:0000156">
    <property type="term" value="F:phosphorelay response regulator activity"/>
    <property type="evidence" value="ECO:0007669"/>
    <property type="project" value="InterPro"/>
</dbReference>
<dbReference type="SUPFAM" id="SSF52172">
    <property type="entry name" value="CheY-like"/>
    <property type="match status" value="1"/>
</dbReference>
<dbReference type="PROSITE" id="PS50930">
    <property type="entry name" value="HTH_LYTTR"/>
    <property type="match status" value="1"/>
</dbReference>
<dbReference type="OrthoDB" id="9809318at2"/>
<proteinExistence type="predicted"/>
<dbReference type="SMART" id="SM00850">
    <property type="entry name" value="LytTR"/>
    <property type="match status" value="1"/>
</dbReference>
<keyword evidence="5" id="KW-1185">Reference proteome</keyword>
<name>A0A498R4T6_9FIRM</name>
<dbReference type="PANTHER" id="PTHR37299:SF1">
    <property type="entry name" value="STAGE 0 SPORULATION PROTEIN A HOMOLOG"/>
    <property type="match status" value="1"/>
</dbReference>
<dbReference type="Pfam" id="PF00072">
    <property type="entry name" value="Response_reg"/>
    <property type="match status" value="1"/>
</dbReference>
<dbReference type="Gene3D" id="3.40.50.2300">
    <property type="match status" value="1"/>
</dbReference>
<evidence type="ECO:0000259" key="2">
    <source>
        <dbReference type="PROSITE" id="PS50110"/>
    </source>
</evidence>
<evidence type="ECO:0008006" key="6">
    <source>
        <dbReference type="Google" id="ProtNLM"/>
    </source>
</evidence>
<dbReference type="InterPro" id="IPR001789">
    <property type="entry name" value="Sig_transdc_resp-reg_receiver"/>
</dbReference>
<feature type="domain" description="Response regulatory" evidence="2">
    <location>
        <begin position="3"/>
        <end position="117"/>
    </location>
</feature>
<dbReference type="PANTHER" id="PTHR37299">
    <property type="entry name" value="TRANSCRIPTIONAL REGULATOR-RELATED"/>
    <property type="match status" value="1"/>
</dbReference>
<dbReference type="Proteomes" id="UP000277811">
    <property type="component" value="Unassembled WGS sequence"/>
</dbReference>
<reference evidence="4 5" key="1">
    <citation type="submission" date="2018-06" db="EMBL/GenBank/DDBJ databases">
        <authorList>
            <person name="Strepis N."/>
        </authorList>
    </citation>
    <scope>NUCLEOTIDE SEQUENCE [LARGE SCALE GENOMIC DNA]</scope>
    <source>
        <strain evidence="4">LUCI</strain>
    </source>
</reference>
<dbReference type="GO" id="GO:0003677">
    <property type="term" value="F:DNA binding"/>
    <property type="evidence" value="ECO:0007669"/>
    <property type="project" value="InterPro"/>
</dbReference>
<dbReference type="Gene3D" id="2.40.50.1020">
    <property type="entry name" value="LytTr DNA-binding domain"/>
    <property type="match status" value="1"/>
</dbReference>
<dbReference type="EMBL" id="UPPP01000079">
    <property type="protein sequence ID" value="VBB07706.1"/>
    <property type="molecule type" value="Genomic_DNA"/>
</dbReference>
<dbReference type="PROSITE" id="PS50110">
    <property type="entry name" value="RESPONSE_REGULATORY"/>
    <property type="match status" value="1"/>
</dbReference>
<evidence type="ECO:0000313" key="5">
    <source>
        <dbReference type="Proteomes" id="UP000277811"/>
    </source>
</evidence>
<accession>A0A498R4T6</accession>